<dbReference type="AlphaFoldDB" id="A0A7D9DBW7"/>
<dbReference type="SMART" id="SM00248">
    <property type="entry name" value="ANK"/>
    <property type="match status" value="2"/>
</dbReference>
<comment type="caution">
    <text evidence="1">The sequence shown here is derived from an EMBL/GenBank/DDBJ whole genome shotgun (WGS) entry which is preliminary data.</text>
</comment>
<reference evidence="1" key="1">
    <citation type="submission" date="2020-04" db="EMBL/GenBank/DDBJ databases">
        <authorList>
            <person name="Alioto T."/>
            <person name="Alioto T."/>
            <person name="Gomez Garrido J."/>
        </authorList>
    </citation>
    <scope>NUCLEOTIDE SEQUENCE</scope>
    <source>
        <strain evidence="1">A484AB</strain>
    </source>
</reference>
<sequence>MQGQISSCHMQIQELWPTLLVHIQNDGPCEESIKIAEQLKIEQDNKDKYMNALVKLYQSQVHIIQKSGQFVTAEQKNAIEAEMKTLEQLTNKGYRTGKFSNDTNIPDTLFTTLLDEIIENCPIITSVIESLLVFNKKERNVNKTATYKMLCASQSLSVLVNIRNSRVMNDFVFLFGMLCISYGAGMQFINMLSAIGLTLHWDTLMGYLDKRLEKSQHLINEKFPTETSVIMLIDNINLYRGRRRHERLVRLLGPKMWNFTVRAALRPSIHGIEHHFQDPASYTKPQILITDLEASDILLGGDAKHEELWGEIKDRYFLKLLDVGLNKIPSCSKPIDELSDKECDAWIKESLLTTNDEACGEASYQIDIPQLEREFPLMGKSEYLILPLSLENNSTLTGTALILEQFSTEFKIPCKHASRHFVFDETNKCYDLTSARKHHEFMIMLFHHRKNSLVIDEQIRSTEKTIVDGSNESRGDEDEETNEIPAETIESTTRFFQQQDGKLIKLYNRINNNMITAMQSRDNEQLNKLVKKLQDTQEEWENVADHLGRNILHYAVEYNNIPLVKTLISCGLNINIQEGCGATPLSIAVLNRYNVMCELLVQNFASFSGPLYASMPSPMDMAENMELTDILELFLYQEKEDDDIDKIINNGSNYCSDVSMETSSNDGDSDDTVGVVFDRSVNVQCPTAIVGDQGTCKILRSAKHRSQEAFKWVAEVPGDLHTKGYLCEAAYKAQKSGVFLYVVNKVMKRPKVIDEAFRARKFQQQNLQRIQEAVRDGAMAIGLAAVQNFRRLSQQRRFR</sequence>
<dbReference type="PANTHER" id="PTHR24164">
    <property type="entry name" value="RELA-ASSOCIATED INHIBITOR"/>
    <property type="match status" value="1"/>
</dbReference>
<dbReference type="PANTHER" id="PTHR24164:SF4">
    <property type="entry name" value="RELA-ASSOCIATED INHIBITOR"/>
    <property type="match status" value="1"/>
</dbReference>
<keyword evidence="2" id="KW-1185">Reference proteome</keyword>
<dbReference type="InterPro" id="IPR002110">
    <property type="entry name" value="Ankyrin_rpt"/>
</dbReference>
<dbReference type="GO" id="GO:0016874">
    <property type="term" value="F:ligase activity"/>
    <property type="evidence" value="ECO:0007669"/>
    <property type="project" value="UniProtKB-KW"/>
</dbReference>
<dbReference type="Gene3D" id="1.25.40.20">
    <property type="entry name" value="Ankyrin repeat-containing domain"/>
    <property type="match status" value="1"/>
</dbReference>
<evidence type="ECO:0000313" key="2">
    <source>
        <dbReference type="Proteomes" id="UP001152795"/>
    </source>
</evidence>
<dbReference type="InterPro" id="IPR028320">
    <property type="entry name" value="iASPP"/>
</dbReference>
<dbReference type="Proteomes" id="UP001152795">
    <property type="component" value="Unassembled WGS sequence"/>
</dbReference>
<dbReference type="OrthoDB" id="9995210at2759"/>
<dbReference type="SUPFAM" id="SSF48403">
    <property type="entry name" value="Ankyrin repeat"/>
    <property type="match status" value="1"/>
</dbReference>
<evidence type="ECO:0000313" key="1">
    <source>
        <dbReference type="EMBL" id="CAB3981933.1"/>
    </source>
</evidence>
<dbReference type="PROSITE" id="PS50088">
    <property type="entry name" value="ANK_REPEAT"/>
    <property type="match status" value="1"/>
</dbReference>
<dbReference type="GO" id="GO:0006357">
    <property type="term" value="P:regulation of transcription by RNA polymerase II"/>
    <property type="evidence" value="ECO:0007669"/>
    <property type="project" value="TreeGrafter"/>
</dbReference>
<gene>
    <name evidence="1" type="ORF">PACLA_8A018532</name>
</gene>
<accession>A0A7D9DBW7</accession>
<name>A0A7D9DBW7_PARCT</name>
<dbReference type="Pfam" id="PF12796">
    <property type="entry name" value="Ank_2"/>
    <property type="match status" value="1"/>
</dbReference>
<dbReference type="EMBL" id="CACRXK020000446">
    <property type="protein sequence ID" value="CAB3981933.1"/>
    <property type="molecule type" value="Genomic_DNA"/>
</dbReference>
<proteinExistence type="predicted"/>
<keyword evidence="1" id="KW-0436">Ligase</keyword>
<dbReference type="PROSITE" id="PS50297">
    <property type="entry name" value="ANK_REP_REGION"/>
    <property type="match status" value="1"/>
</dbReference>
<protein>
    <submittedName>
        <fullName evidence="1">E3 ubiquitin- ligase DZIP3</fullName>
    </submittedName>
</protein>
<dbReference type="InterPro" id="IPR036770">
    <property type="entry name" value="Ankyrin_rpt-contain_sf"/>
</dbReference>
<organism evidence="1 2">
    <name type="scientific">Paramuricea clavata</name>
    <name type="common">Red gorgonian</name>
    <name type="synonym">Violescent sea-whip</name>
    <dbReference type="NCBI Taxonomy" id="317549"/>
    <lineage>
        <taxon>Eukaryota</taxon>
        <taxon>Metazoa</taxon>
        <taxon>Cnidaria</taxon>
        <taxon>Anthozoa</taxon>
        <taxon>Octocorallia</taxon>
        <taxon>Malacalcyonacea</taxon>
        <taxon>Plexauridae</taxon>
        <taxon>Paramuricea</taxon>
    </lineage>
</organism>